<proteinExistence type="predicted"/>
<dbReference type="EMBL" id="JBHTIR010003665">
    <property type="protein sequence ID" value="MFD0855568.1"/>
    <property type="molecule type" value="Genomic_DNA"/>
</dbReference>
<comment type="caution">
    <text evidence="1">The sequence shown here is derived from an EMBL/GenBank/DDBJ whole genome shotgun (WGS) entry which is preliminary data.</text>
</comment>
<organism evidence="1 2">
    <name type="scientific">Actinomadura adrarensis</name>
    <dbReference type="NCBI Taxonomy" id="1819600"/>
    <lineage>
        <taxon>Bacteria</taxon>
        <taxon>Bacillati</taxon>
        <taxon>Actinomycetota</taxon>
        <taxon>Actinomycetes</taxon>
        <taxon>Streptosporangiales</taxon>
        <taxon>Thermomonosporaceae</taxon>
        <taxon>Actinomadura</taxon>
    </lineage>
</organism>
<gene>
    <name evidence="1" type="ORF">ACFQ07_25225</name>
</gene>
<keyword evidence="2" id="KW-1185">Reference proteome</keyword>
<sequence>MLFAAVSEAAALRQEPDWDTGKLRTHDSNTGGVMQWDRETGTMQVCDTAADDRHARLVVTSGSETVFLMVAQEKGTCEERALPDYTPSEKRKYIFELCLVKEGAPIDCNQSSNLIWPVGVPNSNPKARVAIDARPDDELRRARDGAGLDNVAEPLVTLLRMVLWFAWAG</sequence>
<evidence type="ECO:0000313" key="1">
    <source>
        <dbReference type="EMBL" id="MFD0855568.1"/>
    </source>
</evidence>
<name>A0ABW3CM05_9ACTN</name>
<feature type="non-terminal residue" evidence="1">
    <location>
        <position position="169"/>
    </location>
</feature>
<protein>
    <submittedName>
        <fullName evidence="1">Uncharacterized protein</fullName>
    </submittedName>
</protein>
<evidence type="ECO:0000313" key="2">
    <source>
        <dbReference type="Proteomes" id="UP001597083"/>
    </source>
</evidence>
<dbReference type="Proteomes" id="UP001597083">
    <property type="component" value="Unassembled WGS sequence"/>
</dbReference>
<reference evidence="2" key="1">
    <citation type="journal article" date="2019" name="Int. J. Syst. Evol. Microbiol.">
        <title>The Global Catalogue of Microorganisms (GCM) 10K type strain sequencing project: providing services to taxonomists for standard genome sequencing and annotation.</title>
        <authorList>
            <consortium name="The Broad Institute Genomics Platform"/>
            <consortium name="The Broad Institute Genome Sequencing Center for Infectious Disease"/>
            <person name="Wu L."/>
            <person name="Ma J."/>
        </authorList>
    </citation>
    <scope>NUCLEOTIDE SEQUENCE [LARGE SCALE GENOMIC DNA]</scope>
    <source>
        <strain evidence="2">JCM 31696</strain>
    </source>
</reference>
<accession>A0ABW3CM05</accession>